<keyword evidence="1" id="KW-0812">Transmembrane</keyword>
<comment type="caution">
    <text evidence="3">The sequence shown here is derived from an EMBL/GenBank/DDBJ whole genome shotgun (WGS) entry which is preliminary data.</text>
</comment>
<keyword evidence="1" id="KW-1133">Transmembrane helix</keyword>
<feature type="transmembrane region" description="Helical" evidence="1">
    <location>
        <begin position="44"/>
        <end position="64"/>
    </location>
</feature>
<dbReference type="Gene3D" id="3.30.70.100">
    <property type="match status" value="1"/>
</dbReference>
<reference evidence="3" key="1">
    <citation type="submission" date="2021-02" db="EMBL/GenBank/DDBJ databases">
        <authorList>
            <person name="Nowell W R."/>
        </authorList>
    </citation>
    <scope>NUCLEOTIDE SEQUENCE</scope>
</reference>
<dbReference type="Proteomes" id="UP000663832">
    <property type="component" value="Unassembled WGS sequence"/>
</dbReference>
<dbReference type="InterPro" id="IPR011008">
    <property type="entry name" value="Dimeric_a/b-barrel"/>
</dbReference>
<dbReference type="PANTHER" id="PTHR38052">
    <property type="entry name" value="EXPRESSED PROTEIN"/>
    <property type="match status" value="1"/>
</dbReference>
<proteinExistence type="predicted"/>
<dbReference type="EMBL" id="CAJNOM010002351">
    <property type="protein sequence ID" value="CAF1631289.1"/>
    <property type="molecule type" value="Genomic_DNA"/>
</dbReference>
<dbReference type="PANTHER" id="PTHR38052:SF1">
    <property type="entry name" value="ABM DOMAIN-CONTAINING PROTEIN"/>
    <property type="match status" value="1"/>
</dbReference>
<feature type="transmembrane region" description="Helical" evidence="1">
    <location>
        <begin position="222"/>
        <end position="243"/>
    </location>
</feature>
<accession>A0A815PTG6</accession>
<evidence type="ECO:0000313" key="3">
    <source>
        <dbReference type="EMBL" id="CAF1453678.1"/>
    </source>
</evidence>
<dbReference type="SUPFAM" id="SSF81321">
    <property type="entry name" value="Family A G protein-coupled receptor-like"/>
    <property type="match status" value="1"/>
</dbReference>
<dbReference type="OrthoDB" id="10004064at2759"/>
<dbReference type="PROSITE" id="PS51725">
    <property type="entry name" value="ABM"/>
    <property type="match status" value="1"/>
</dbReference>
<dbReference type="EMBL" id="CAJNOI010002026">
    <property type="protein sequence ID" value="CAF1453678.1"/>
    <property type="molecule type" value="Genomic_DNA"/>
</dbReference>
<dbReference type="Pfam" id="PF03992">
    <property type="entry name" value="ABM"/>
    <property type="match status" value="1"/>
</dbReference>
<evidence type="ECO:0000313" key="4">
    <source>
        <dbReference type="EMBL" id="CAF1631289.1"/>
    </source>
</evidence>
<feature type="transmembrane region" description="Helical" evidence="1">
    <location>
        <begin position="123"/>
        <end position="147"/>
    </location>
</feature>
<evidence type="ECO:0000313" key="5">
    <source>
        <dbReference type="Proteomes" id="UP000663832"/>
    </source>
</evidence>
<keyword evidence="5" id="KW-1185">Reference proteome</keyword>
<gene>
    <name evidence="3" type="ORF">BJG266_LOCUS40579</name>
    <name evidence="4" type="ORF">QVE165_LOCUS57456</name>
</gene>
<feature type="transmembrane region" description="Helical" evidence="1">
    <location>
        <begin position="84"/>
        <end position="103"/>
    </location>
</feature>
<name>A0A815PTG6_9BILA</name>
<evidence type="ECO:0000313" key="6">
    <source>
        <dbReference type="Proteomes" id="UP000663877"/>
    </source>
</evidence>
<dbReference type="Proteomes" id="UP000663877">
    <property type="component" value="Unassembled WGS sequence"/>
</dbReference>
<feature type="transmembrane region" description="Helical" evidence="1">
    <location>
        <begin position="182"/>
        <end position="201"/>
    </location>
</feature>
<protein>
    <recommendedName>
        <fullName evidence="2">ABM domain-containing protein</fullName>
    </recommendedName>
</protein>
<sequence length="353" mass="41361">MTIPYIIRFWLYLIFLIPSVLCALFCLYHFLIDRVLRKALNNHVVMLILFLGVFLNLTDIVWYIDFYRTGHPLSLTEAFCMTWTYIDYAVFVSITLLVAWGSIERHILIFHQNLVSTQIKRFLVHYLPLFTVTMYPFIYYIIIYFVLPCDPWIDFTTSGCGISACAYNTAFLGMWDSIAHNIVPIFIIVIFSMALFGRIWYSKYRINQRMRWKNYRKMSIQLLSISAIYLIIVFPSMILYTLYTAVHLAVKSEHVDKVKAKLIEASRVYAKDKGTIDWFVSQDAADPTKFAIVERYEQQSDVQTHISNPYYKQFGAYVKPLLTKPIELHSLAELDTSKDVEVPPQTWSDETDQ</sequence>
<dbReference type="AlphaFoldDB" id="A0A815PTG6"/>
<feature type="domain" description="ABM" evidence="2">
    <location>
        <begin position="242"/>
        <end position="331"/>
    </location>
</feature>
<organism evidence="3 6">
    <name type="scientific">Adineta steineri</name>
    <dbReference type="NCBI Taxonomy" id="433720"/>
    <lineage>
        <taxon>Eukaryota</taxon>
        <taxon>Metazoa</taxon>
        <taxon>Spiralia</taxon>
        <taxon>Gnathifera</taxon>
        <taxon>Rotifera</taxon>
        <taxon>Eurotatoria</taxon>
        <taxon>Bdelloidea</taxon>
        <taxon>Adinetida</taxon>
        <taxon>Adinetidae</taxon>
        <taxon>Adineta</taxon>
    </lineage>
</organism>
<keyword evidence="1" id="KW-0472">Membrane</keyword>
<dbReference type="SUPFAM" id="SSF54909">
    <property type="entry name" value="Dimeric alpha+beta barrel"/>
    <property type="match status" value="1"/>
</dbReference>
<feature type="transmembrane region" description="Helical" evidence="1">
    <location>
        <begin position="6"/>
        <end position="32"/>
    </location>
</feature>
<evidence type="ECO:0000259" key="2">
    <source>
        <dbReference type="PROSITE" id="PS51725"/>
    </source>
</evidence>
<evidence type="ECO:0000256" key="1">
    <source>
        <dbReference type="SAM" id="Phobius"/>
    </source>
</evidence>
<dbReference type="InterPro" id="IPR007138">
    <property type="entry name" value="ABM_dom"/>
</dbReference>